<proteinExistence type="predicted"/>
<evidence type="ECO:0000313" key="2">
    <source>
        <dbReference type="EMBL" id="OAG15201.1"/>
    </source>
</evidence>
<keyword evidence="3" id="KW-1185">Reference proteome</keyword>
<feature type="non-terminal residue" evidence="2">
    <location>
        <position position="351"/>
    </location>
</feature>
<dbReference type="AlphaFoldDB" id="A0A177D797"/>
<dbReference type="GeneID" id="29119193"/>
<dbReference type="VEuPathDB" id="FungiDB:CC77DRAFT_903036"/>
<keyword evidence="1" id="KW-0732">Signal</keyword>
<feature type="signal peptide" evidence="1">
    <location>
        <begin position="1"/>
        <end position="16"/>
    </location>
</feature>
<dbReference type="EMBL" id="KV441495">
    <property type="protein sequence ID" value="OAG15201.1"/>
    <property type="molecule type" value="Genomic_DNA"/>
</dbReference>
<accession>A0A177D797</accession>
<dbReference type="PANTHER" id="PTHR36578">
    <property type="entry name" value="CHROMOSOME 15, WHOLE GENOME SHOTGUN SEQUENCE"/>
    <property type="match status" value="1"/>
</dbReference>
<organism evidence="2 3">
    <name type="scientific">Alternaria alternata</name>
    <name type="common">Alternaria rot fungus</name>
    <name type="synonym">Torula alternata</name>
    <dbReference type="NCBI Taxonomy" id="5599"/>
    <lineage>
        <taxon>Eukaryota</taxon>
        <taxon>Fungi</taxon>
        <taxon>Dikarya</taxon>
        <taxon>Ascomycota</taxon>
        <taxon>Pezizomycotina</taxon>
        <taxon>Dothideomycetes</taxon>
        <taxon>Pleosporomycetidae</taxon>
        <taxon>Pleosporales</taxon>
        <taxon>Pleosporineae</taxon>
        <taxon>Pleosporaceae</taxon>
        <taxon>Alternaria</taxon>
        <taxon>Alternaria sect. Alternaria</taxon>
        <taxon>Alternaria alternata complex</taxon>
    </lineage>
</organism>
<evidence type="ECO:0000313" key="3">
    <source>
        <dbReference type="Proteomes" id="UP000077248"/>
    </source>
</evidence>
<dbReference type="PANTHER" id="PTHR36578:SF1">
    <property type="entry name" value="APPLE DOMAIN-CONTAINING PROTEIN"/>
    <property type="match status" value="1"/>
</dbReference>
<dbReference type="RefSeq" id="XP_018380622.1">
    <property type="nucleotide sequence ID" value="XM_018533599.1"/>
</dbReference>
<reference evidence="2 3" key="1">
    <citation type="submission" date="2016-05" db="EMBL/GenBank/DDBJ databases">
        <title>Comparative analysis of secretome profiles of manganese(II)-oxidizing ascomycete fungi.</title>
        <authorList>
            <consortium name="DOE Joint Genome Institute"/>
            <person name="Zeiner C.A."/>
            <person name="Purvine S.O."/>
            <person name="Zink E.M."/>
            <person name="Wu S."/>
            <person name="Pasa-Tolic L."/>
            <person name="Chaput D.L."/>
            <person name="Haridas S."/>
            <person name="Grigoriev I.V."/>
            <person name="Santelli C.M."/>
            <person name="Hansel C.M."/>
        </authorList>
    </citation>
    <scope>NUCLEOTIDE SEQUENCE [LARGE SCALE GENOMIC DNA]</scope>
    <source>
        <strain evidence="2 3">SRC1lrK2f</strain>
    </source>
</reference>
<feature type="chain" id="PRO_5008059112" description="Apple domain-containing protein" evidence="1">
    <location>
        <begin position="17"/>
        <end position="351"/>
    </location>
</feature>
<sequence length="351" mass="37379">MRYSLAASSLLGLAAALPQRINIDAALAVPTPSILGPNIEATKPAETTYNPVAAASAVAAVVESEGVIEKRDSLTVGKRDACDTQPLGNGPTISPDTAAAFSSAAELSEIAQNAGTPSGYQQSFVDKSGSSQQIGYLTYKTYPTYDVQGCADACDSEKYCLGFNIYFERDPSLEPGPNCPNPPSTNNIKCSLYGYPVAAKAATNTGQWRQDFQVVIAGSNGYSKTNKGLPSVKDFKAPTSLPAAINAPLDNGYDTYNGMRLFNDNPFDPSLCAAACEAQTEYDMAHPDSDGTYKPCNFFTTYILTQNGVPLGTYCAFYTRSWDPSYAVNTGYYAGDDEYKVINAGSYEITS</sequence>
<name>A0A177D797_ALTAL</name>
<evidence type="ECO:0000256" key="1">
    <source>
        <dbReference type="SAM" id="SignalP"/>
    </source>
</evidence>
<dbReference type="OMA" id="GQWRQDF"/>
<evidence type="ECO:0008006" key="4">
    <source>
        <dbReference type="Google" id="ProtNLM"/>
    </source>
</evidence>
<dbReference type="Proteomes" id="UP000077248">
    <property type="component" value="Unassembled WGS sequence"/>
</dbReference>
<gene>
    <name evidence="2" type="ORF">CC77DRAFT_903036</name>
</gene>
<dbReference type="STRING" id="5599.A0A177D797"/>
<dbReference type="KEGG" id="aalt:CC77DRAFT_903036"/>
<protein>
    <recommendedName>
        <fullName evidence="4">Apple domain-containing protein</fullName>
    </recommendedName>
</protein>